<name>A0A812TMP3_9DINO</name>
<evidence type="ECO:0000313" key="3">
    <source>
        <dbReference type="Proteomes" id="UP000601435"/>
    </source>
</evidence>
<dbReference type="EMBL" id="CAJNJA010025285">
    <property type="protein sequence ID" value="CAE7540413.1"/>
    <property type="molecule type" value="Genomic_DNA"/>
</dbReference>
<evidence type="ECO:0000313" key="2">
    <source>
        <dbReference type="EMBL" id="CAE7540413.1"/>
    </source>
</evidence>
<dbReference type="Proteomes" id="UP000601435">
    <property type="component" value="Unassembled WGS sequence"/>
</dbReference>
<keyword evidence="1" id="KW-0812">Transmembrane</keyword>
<organism evidence="2 3">
    <name type="scientific">Symbiodinium necroappetens</name>
    <dbReference type="NCBI Taxonomy" id="1628268"/>
    <lineage>
        <taxon>Eukaryota</taxon>
        <taxon>Sar</taxon>
        <taxon>Alveolata</taxon>
        <taxon>Dinophyceae</taxon>
        <taxon>Suessiales</taxon>
        <taxon>Symbiodiniaceae</taxon>
        <taxon>Symbiodinium</taxon>
    </lineage>
</organism>
<keyword evidence="3" id="KW-1185">Reference proteome</keyword>
<proteinExistence type="predicted"/>
<comment type="caution">
    <text evidence="2">The sequence shown here is derived from an EMBL/GenBank/DDBJ whole genome shotgun (WGS) entry which is preliminary data.</text>
</comment>
<evidence type="ECO:0000256" key="1">
    <source>
        <dbReference type="SAM" id="Phobius"/>
    </source>
</evidence>
<protein>
    <submittedName>
        <fullName evidence="2">HACE1 protein</fullName>
    </submittedName>
</protein>
<dbReference type="OrthoDB" id="447480at2759"/>
<gene>
    <name evidence="2" type="primary">HACE1</name>
    <name evidence="2" type="ORF">SNEC2469_LOCUS15556</name>
</gene>
<dbReference type="AlphaFoldDB" id="A0A812TMP3"/>
<reference evidence="2" key="1">
    <citation type="submission" date="2021-02" db="EMBL/GenBank/DDBJ databases">
        <authorList>
            <person name="Dougan E. K."/>
            <person name="Rhodes N."/>
            <person name="Thang M."/>
            <person name="Chan C."/>
        </authorList>
    </citation>
    <scope>NUCLEOTIDE SEQUENCE</scope>
</reference>
<keyword evidence="1" id="KW-1133">Transmembrane helix</keyword>
<sequence>MAHLSSGKPGGDVMGYVLFADSTVCFLLALSLLYSRRKLWISGFHPTYVTCSDDERLRFWG</sequence>
<feature type="transmembrane region" description="Helical" evidence="1">
    <location>
        <begin position="13"/>
        <end position="34"/>
    </location>
</feature>
<keyword evidence="1" id="KW-0472">Membrane</keyword>
<accession>A0A812TMP3</accession>